<name>A0A512M785_9BACT</name>
<dbReference type="RefSeq" id="WP_146850199.1">
    <property type="nucleotide sequence ID" value="NZ_BKAG01000011.1"/>
</dbReference>
<keyword evidence="2" id="KW-1185">Reference proteome</keyword>
<dbReference type="EMBL" id="BKAG01000011">
    <property type="protein sequence ID" value="GEP42599.1"/>
    <property type="molecule type" value="Genomic_DNA"/>
</dbReference>
<comment type="caution">
    <text evidence="1">The sequence shown here is derived from an EMBL/GenBank/DDBJ whole genome shotgun (WGS) entry which is preliminary data.</text>
</comment>
<proteinExistence type="predicted"/>
<evidence type="ECO:0008006" key="3">
    <source>
        <dbReference type="Google" id="ProtNLM"/>
    </source>
</evidence>
<dbReference type="InterPro" id="IPR023296">
    <property type="entry name" value="Glyco_hydro_beta-prop_sf"/>
</dbReference>
<sequence length="532" mass="60167">MKTTCILWLLGMMFLQAEERTILLVDDEEVLYRPGTLRKVVQLKRRSPDPVIPPDKPWEAMLGWTSVHRDAKTGRHQLWYQAYQERRVEDKVMKNVVCYAESMDGITWTKPNLGLFPFYEEKDTNIVLIGERGGYGERYCNSVVVDERDPDPKKRYKMAYYDWVPAEGEKGGSGTHVAFSPDGIHWTKHDGGIVSKSSFGAKGREAPFADESVYVEEHLPDGRVRRAWRNPMSMSDALDVFYDPRLERFVGYGKMWTPWQDGTLGYKHAMGRMESTDFIHWSKPELILAVNDRDAPQLEFHTSPVFFYNGMYLSMNQILDRSVGSMDAELMSSRDGKRWDRSLAGSFAIPRGEPGSFDAGSIITNGTPVILEKEMRFYYGGYRGTAIGGVGLNEQKVGGKDYHSGIGLVTTPRDRLAAITINPDSPVKAQKKDKPKIINTIGHVTLKPLDLSGVKSVTLNADASKGRVRLEVLNEDGYRLHGFTKDEAVPLKGDSLSHAPRWKEKQITDLPPGRYLLRIHLEKADLFALTLK</sequence>
<reference evidence="1 2" key="1">
    <citation type="submission" date="2019-07" db="EMBL/GenBank/DDBJ databases">
        <title>Whole genome shotgun sequence of Brevifollis gellanilyticus NBRC 108608.</title>
        <authorList>
            <person name="Hosoyama A."/>
            <person name="Uohara A."/>
            <person name="Ohji S."/>
            <person name="Ichikawa N."/>
        </authorList>
    </citation>
    <scope>NUCLEOTIDE SEQUENCE [LARGE SCALE GENOMIC DNA]</scope>
    <source>
        <strain evidence="1 2">NBRC 108608</strain>
    </source>
</reference>
<accession>A0A512M785</accession>
<dbReference type="Gene3D" id="2.115.10.20">
    <property type="entry name" value="Glycosyl hydrolase domain, family 43"/>
    <property type="match status" value="2"/>
</dbReference>
<evidence type="ECO:0000313" key="1">
    <source>
        <dbReference type="EMBL" id="GEP42599.1"/>
    </source>
</evidence>
<dbReference type="AlphaFoldDB" id="A0A512M785"/>
<organism evidence="1 2">
    <name type="scientific">Brevifollis gellanilyticus</name>
    <dbReference type="NCBI Taxonomy" id="748831"/>
    <lineage>
        <taxon>Bacteria</taxon>
        <taxon>Pseudomonadati</taxon>
        <taxon>Verrucomicrobiota</taxon>
        <taxon>Verrucomicrobiia</taxon>
        <taxon>Verrucomicrobiales</taxon>
        <taxon>Verrucomicrobiaceae</taxon>
    </lineage>
</organism>
<gene>
    <name evidence="1" type="ORF">BGE01nite_18900</name>
</gene>
<dbReference type="SUPFAM" id="SSF75005">
    <property type="entry name" value="Arabinanase/levansucrase/invertase"/>
    <property type="match status" value="2"/>
</dbReference>
<evidence type="ECO:0000313" key="2">
    <source>
        <dbReference type="Proteomes" id="UP000321577"/>
    </source>
</evidence>
<protein>
    <recommendedName>
        <fullName evidence="3">Glycosyl hydrolase family 32 N-terminal domain-containing protein</fullName>
    </recommendedName>
</protein>
<dbReference type="OrthoDB" id="180690at2"/>
<dbReference type="Proteomes" id="UP000321577">
    <property type="component" value="Unassembled WGS sequence"/>
</dbReference>